<sequence>MSDWGRVVRVPLSLEWERVEAREGEFEREFLLLSDLEDDPVGQWVKMAKAKGEAKYSDELTLKLLVALHQKIDTLTKLLQNESREYPALAFKGAVESIGHGVVVMQESVFKSQELYYARINLPVFPQRIVPPFFRGARGEGGKASENPRQRSEGLGHLYRL</sequence>
<dbReference type="RefSeq" id="WP_011138307.1">
    <property type="nucleotide sequence ID" value="NC_005090.1"/>
</dbReference>
<evidence type="ECO:0000313" key="2">
    <source>
        <dbReference type="EMBL" id="CAE09507.1"/>
    </source>
</evidence>
<feature type="compositionally biased region" description="Basic and acidic residues" evidence="1">
    <location>
        <begin position="138"/>
        <end position="154"/>
    </location>
</feature>
<keyword evidence="3" id="KW-1185">Reference proteome</keyword>
<gene>
    <name evidence="2" type="ordered locus">WS0358</name>
</gene>
<dbReference type="EMBL" id="BX571658">
    <property type="protein sequence ID" value="CAE09507.1"/>
    <property type="molecule type" value="Genomic_DNA"/>
</dbReference>
<evidence type="ECO:0000313" key="3">
    <source>
        <dbReference type="Proteomes" id="UP000000422"/>
    </source>
</evidence>
<accession>Q7MSK7</accession>
<dbReference type="AlphaFoldDB" id="Q7MSK7"/>
<organism evidence="3">
    <name type="scientific">Wolinella succinogenes (strain ATCC 29543 / DSM 1740 / CCUG 13145 / JCM 31913 / LMG 7466 / NCTC 11488 / FDC 602W)</name>
    <name type="common">Vibrio succinogenes</name>
    <dbReference type="NCBI Taxonomy" id="273121"/>
    <lineage>
        <taxon>Bacteria</taxon>
        <taxon>Pseudomonadati</taxon>
        <taxon>Campylobacterota</taxon>
        <taxon>Epsilonproteobacteria</taxon>
        <taxon>Campylobacterales</taxon>
        <taxon>Helicobacteraceae</taxon>
        <taxon>Wolinella</taxon>
    </lineage>
</organism>
<name>Q7MSK7_WOLSU</name>
<dbReference type="HOGENOM" id="CLU_1643029_0_0_7"/>
<reference evidence="2 3" key="1">
    <citation type="journal article" date="2003" name="Proc. Natl. Acad. Sci. U.S.A.">
        <title>Complete genome sequence and analysis of Wolinella succinogenes.</title>
        <authorList>
            <person name="Baar C."/>
            <person name="Eppinger M."/>
            <person name="Raddatz G."/>
            <person name="Simon JM."/>
            <person name="Lanz C."/>
            <person name="Klimmek O."/>
            <person name="Nandakumar R."/>
            <person name="Gross R."/>
            <person name="Rosinus A."/>
            <person name="Keller H."/>
            <person name="Jagtap P."/>
            <person name="Linke B."/>
            <person name="Meyer F."/>
            <person name="Lederer H."/>
            <person name="Schuster S.C."/>
        </authorList>
    </citation>
    <scope>NUCLEOTIDE SEQUENCE [LARGE SCALE GENOMIC DNA]</scope>
    <source>
        <strain evidence="3">ATCC 29543 / DSM 1740 / CCUG 13145 / JCM 31913 / LMG 7466 / NCTC 11488 / FDC 602W</strain>
    </source>
</reference>
<evidence type="ECO:0000256" key="1">
    <source>
        <dbReference type="SAM" id="MobiDB-lite"/>
    </source>
</evidence>
<dbReference type="Proteomes" id="UP000000422">
    <property type="component" value="Chromosome"/>
</dbReference>
<dbReference type="eggNOG" id="ENOG50318NF">
    <property type="taxonomic scope" value="Bacteria"/>
</dbReference>
<dbReference type="STRING" id="273121.WS0358"/>
<feature type="region of interest" description="Disordered" evidence="1">
    <location>
        <begin position="138"/>
        <end position="161"/>
    </location>
</feature>
<proteinExistence type="predicted"/>
<dbReference type="KEGG" id="wsu:WS0358"/>
<protein>
    <submittedName>
        <fullName evidence="2">Uncharacterized protein</fullName>
    </submittedName>
</protein>